<sequence>MKKLNTLLASLLLSASACAEIAVIVNPGNSADISADDVKKIYLGKISSFSDGKDALPLTLKEGNALRGDFNQRALGKDDVRYVAYWSKMLFTGAGVPPKEMDSEQAIVELVATNPNTIGFVDSTNVSPNVKVVTSF</sequence>
<evidence type="ECO:0000313" key="3">
    <source>
        <dbReference type="Proteomes" id="UP001596364"/>
    </source>
</evidence>
<name>A0ABW1XM65_9ALTE</name>
<keyword evidence="3" id="KW-1185">Reference proteome</keyword>
<feature type="signal peptide" evidence="1">
    <location>
        <begin position="1"/>
        <end position="19"/>
    </location>
</feature>
<protein>
    <submittedName>
        <fullName evidence="2">Phosphate ABC transporter substrate-binding protein</fullName>
    </submittedName>
</protein>
<dbReference type="Proteomes" id="UP001596364">
    <property type="component" value="Unassembled WGS sequence"/>
</dbReference>
<evidence type="ECO:0000256" key="1">
    <source>
        <dbReference type="SAM" id="SignalP"/>
    </source>
</evidence>
<dbReference type="Gene3D" id="3.40.190.10">
    <property type="entry name" value="Periplasmic binding protein-like II"/>
    <property type="match status" value="1"/>
</dbReference>
<gene>
    <name evidence="2" type="ORF">ACFP85_09900</name>
</gene>
<dbReference type="EMBL" id="JBHSUS010000001">
    <property type="protein sequence ID" value="MFC6440457.1"/>
    <property type="molecule type" value="Genomic_DNA"/>
</dbReference>
<dbReference type="RefSeq" id="WP_131258253.1">
    <property type="nucleotide sequence ID" value="NZ_JBHSUS010000001.1"/>
</dbReference>
<proteinExistence type="predicted"/>
<comment type="caution">
    <text evidence="2">The sequence shown here is derived from an EMBL/GenBank/DDBJ whole genome shotgun (WGS) entry which is preliminary data.</text>
</comment>
<accession>A0ABW1XM65</accession>
<evidence type="ECO:0000313" key="2">
    <source>
        <dbReference type="EMBL" id="MFC6440457.1"/>
    </source>
</evidence>
<dbReference type="SUPFAM" id="SSF53850">
    <property type="entry name" value="Periplasmic binding protein-like II"/>
    <property type="match status" value="1"/>
</dbReference>
<reference evidence="3" key="1">
    <citation type="journal article" date="2019" name="Int. J. Syst. Evol. Microbiol.">
        <title>The Global Catalogue of Microorganisms (GCM) 10K type strain sequencing project: providing services to taxonomists for standard genome sequencing and annotation.</title>
        <authorList>
            <consortium name="The Broad Institute Genomics Platform"/>
            <consortium name="The Broad Institute Genome Sequencing Center for Infectious Disease"/>
            <person name="Wu L."/>
            <person name="Ma J."/>
        </authorList>
    </citation>
    <scope>NUCLEOTIDE SEQUENCE [LARGE SCALE GENOMIC DNA]</scope>
    <source>
        <strain evidence="3">CGMCC 1.16031</strain>
    </source>
</reference>
<organism evidence="2 3">
    <name type="scientific">Pseudobowmanella zhangzhouensis</name>
    <dbReference type="NCBI Taxonomy" id="1537679"/>
    <lineage>
        <taxon>Bacteria</taxon>
        <taxon>Pseudomonadati</taxon>
        <taxon>Pseudomonadota</taxon>
        <taxon>Gammaproteobacteria</taxon>
        <taxon>Alteromonadales</taxon>
        <taxon>Alteromonadaceae</taxon>
    </lineage>
</organism>
<keyword evidence="1" id="KW-0732">Signal</keyword>
<dbReference type="PROSITE" id="PS51257">
    <property type="entry name" value="PROKAR_LIPOPROTEIN"/>
    <property type="match status" value="1"/>
</dbReference>
<feature type="chain" id="PRO_5046360822" evidence="1">
    <location>
        <begin position="20"/>
        <end position="136"/>
    </location>
</feature>